<dbReference type="eggNOG" id="KOG2072">
    <property type="taxonomic scope" value="Eukaryota"/>
</dbReference>
<dbReference type="InterPro" id="IPR054711">
    <property type="entry name" value="eIF3a_PCI_TPR-like"/>
</dbReference>
<dbReference type="PANTHER" id="PTHR14005:SF0">
    <property type="entry name" value="EUKARYOTIC TRANSLATION INITIATION FACTOR 3 SUBUNIT A"/>
    <property type="match status" value="1"/>
</dbReference>
<dbReference type="InterPro" id="IPR000717">
    <property type="entry name" value="PCI_dom"/>
</dbReference>
<dbReference type="Gene3D" id="4.10.860.10">
    <property type="entry name" value="UVR domain"/>
    <property type="match status" value="1"/>
</dbReference>
<accession>A0A1I7TGY0</accession>
<comment type="subunit">
    <text evidence="6">Component of the eukaryotic translation initiation factor 3 (eIF-3) complex.</text>
</comment>
<evidence type="ECO:0000313" key="9">
    <source>
        <dbReference type="Proteomes" id="UP000095282"/>
    </source>
</evidence>
<keyword evidence="9" id="KW-1185">Reference proteome</keyword>
<feature type="compositionally biased region" description="Basic and acidic residues" evidence="7">
    <location>
        <begin position="608"/>
        <end position="641"/>
    </location>
</feature>
<dbReference type="GO" id="GO:0002188">
    <property type="term" value="P:translation reinitiation"/>
    <property type="evidence" value="ECO:0007669"/>
    <property type="project" value="TreeGrafter"/>
</dbReference>
<evidence type="ECO:0000256" key="5">
    <source>
        <dbReference type="ARBA" id="ARBA00022917"/>
    </source>
</evidence>
<gene>
    <name evidence="6" type="primary">egl-45</name>
    <name evidence="6" type="synonym">eif-3.A</name>
</gene>
<evidence type="ECO:0000259" key="8">
    <source>
        <dbReference type="PROSITE" id="PS50250"/>
    </source>
</evidence>
<protein>
    <recommendedName>
        <fullName evidence="6">Eukaryotic translation initiation factor 3 subunit A</fullName>
        <shortName evidence="6">eIF3a</shortName>
    </recommendedName>
    <alternativeName>
        <fullName evidence="6">Egg-laying defective protein 45</fullName>
    </alternativeName>
    <alternativeName>
        <fullName evidence="6">Eukaryotic translation initiation factor 3 subunit 10</fullName>
    </alternativeName>
</protein>
<feature type="domain" description="PCI" evidence="8">
    <location>
        <begin position="324"/>
        <end position="503"/>
    </location>
</feature>
<sequence length="1071" mass="124160">MAPNYFQKPEAALKRAEELIQVGKEADALDTLHDTIKARRHKQWTTVHEQIMIKHMELCVDLKKQHLAKDALFQYKALTQQINVKSLETVVEHFLKLAEQRTVEAQKQSKEKVEEIGDLDQGDVPERLLLAVVSGAAAQDRMDRTVLAPWLRFLWDSYRNCLELLRNNAQVEHLYHTISRQSFEFCVTYQRRTEFRKLCDLLRMHLNQIQKHQYAPNVNSFRVKLTSPESLALMQDTRLNQLDTAIKMELWQEAYKSAEDVHGMMQLSKDKDKRTVKPSSYVNYYDKLSLVFLKAGNSLFHAAALLQKFIIYKDMRKQFTQEEAQEQATRVLLATLSIPEGSDSPSDLSRNLDIEEQHVANMRLLSNLLRLPIAPTKNGILKEAARIGLPEAAGQVAKDLFRLLESNFSPLRVAKDVQAVLDNITREDHLQYVESLQAVAAVKALKQVSVIYETISWDRIRKIIPFYSDLALERLVVEASKHRIVKAQLDHRADCVRFGSSDATLAGGVDECDNNEGFTGDDTQLGVEGVRNNLESMYTRLRVLVEGLDAEKRRKELLRRIENHVTSYEKNRPTEIERIHRRKKMLENYKENWERVKAEKTAAAATEQAKREEAARAEEMKRLDEQNKESERKRKQAEQEEIQKKIKQDQLYKMQQNAIYQAIIKEKGLEQFRDMDPEQVLREQRERLDKERAETQRRLQQQEKNFDHHVRALHLEEMVERRAVMSMRLAEAPKIHAKYEEERIAKETAAHEQHVKLWGMWDQVRDATFDWVESVKNDNKENLEKKISEWEAKLEAVRNSRLAERAEKRKKERKEAAMQAKIAEERKKREEEERARQAVLDGQRRPHGERRPREPDNSAAMQDNDWRRSAPPRDSMPPRDSRPMRGDGPSREPFREQFREAPSSKADTDSSWRSSAQPTRKPDDRRSDDFHRDGPRRGGDDFRRDDRDGPRRSDDFRREPPRPTSKADTVDKWERGVKQAVTSPPQKTESAAPAPADPKPEGPRKFIPPALRNKAPTSEEPRGNVTSPPDRSQGLRGPPPPQGPRNPLPPRRHNDAPSRSTGNADSGNWRS</sequence>
<feature type="compositionally biased region" description="Polar residues" evidence="7">
    <location>
        <begin position="980"/>
        <end position="989"/>
    </location>
</feature>
<dbReference type="AlphaFoldDB" id="A0A1I7TGY0"/>
<organism evidence="9 10">
    <name type="scientific">Caenorhabditis tropicalis</name>
    <dbReference type="NCBI Taxonomy" id="1561998"/>
    <lineage>
        <taxon>Eukaryota</taxon>
        <taxon>Metazoa</taxon>
        <taxon>Ecdysozoa</taxon>
        <taxon>Nematoda</taxon>
        <taxon>Chromadorea</taxon>
        <taxon>Rhabditida</taxon>
        <taxon>Rhabditina</taxon>
        <taxon>Rhabditomorpha</taxon>
        <taxon>Rhabditoidea</taxon>
        <taxon>Rhabditidae</taxon>
        <taxon>Peloderinae</taxon>
        <taxon>Caenorhabditis</taxon>
    </lineage>
</organism>
<feature type="compositionally biased region" description="Basic and acidic residues" evidence="7">
    <location>
        <begin position="920"/>
        <end position="961"/>
    </location>
</feature>
<proteinExistence type="inferred from homology"/>
<feature type="region of interest" description="Disordered" evidence="7">
    <location>
        <begin position="600"/>
        <end position="641"/>
    </location>
</feature>
<keyword evidence="2 6" id="KW-0963">Cytoplasm</keyword>
<comment type="function">
    <text evidence="6">RNA-binding component of the eukaryotic translation initiation factor 3 (eIF-3) complex, which is involved in protein synthesis of a specialized repertoire of mRNAs and, together with other initiation factors, stimulates binding of mRNA and methionyl-tRNAi to the 40S ribosome. The eIF-3 complex specifically targets and initiates translation of a subset of mRNAs involved in cell proliferation.</text>
</comment>
<dbReference type="GO" id="GO:0016282">
    <property type="term" value="C:eukaryotic 43S preinitiation complex"/>
    <property type="evidence" value="ECO:0007669"/>
    <property type="project" value="UniProtKB-UniRule"/>
</dbReference>
<comment type="subcellular location">
    <subcellularLocation>
        <location evidence="1 6">Cytoplasm</location>
    </subcellularLocation>
</comment>
<feature type="compositionally biased region" description="Basic and acidic residues" evidence="7">
    <location>
        <begin position="968"/>
        <end position="977"/>
    </location>
</feature>
<dbReference type="GO" id="GO:0043614">
    <property type="term" value="C:multi-eIF complex"/>
    <property type="evidence" value="ECO:0007669"/>
    <property type="project" value="TreeGrafter"/>
</dbReference>
<reference evidence="10" key="1">
    <citation type="submission" date="2016-11" db="UniProtKB">
        <authorList>
            <consortium name="WormBaseParasite"/>
        </authorList>
    </citation>
    <scope>IDENTIFICATION</scope>
</reference>
<feature type="compositionally biased region" description="Basic and acidic residues" evidence="7">
    <location>
        <begin position="804"/>
        <end position="856"/>
    </location>
</feature>
<evidence type="ECO:0000256" key="4">
    <source>
        <dbReference type="ARBA" id="ARBA00022884"/>
    </source>
</evidence>
<dbReference type="GO" id="GO:0003743">
    <property type="term" value="F:translation initiation factor activity"/>
    <property type="evidence" value="ECO:0007669"/>
    <property type="project" value="UniProtKB-UniRule"/>
</dbReference>
<comment type="similarity">
    <text evidence="6">Belongs to the eIF-3 subunit A family.</text>
</comment>
<feature type="compositionally biased region" description="Pro residues" evidence="7">
    <location>
        <begin position="1037"/>
        <end position="1049"/>
    </location>
</feature>
<feature type="compositionally biased region" description="Polar residues" evidence="7">
    <location>
        <begin position="1057"/>
        <end position="1071"/>
    </location>
</feature>
<dbReference type="Proteomes" id="UP000095282">
    <property type="component" value="Unplaced"/>
</dbReference>
<feature type="region of interest" description="Disordered" evidence="7">
    <location>
        <begin position="804"/>
        <end position="1071"/>
    </location>
</feature>
<dbReference type="STRING" id="1561998.A0A1I7TGY0"/>
<dbReference type="GO" id="GO:0071541">
    <property type="term" value="C:eukaryotic translation initiation factor 3 complex, eIF3m"/>
    <property type="evidence" value="ECO:0007669"/>
    <property type="project" value="TreeGrafter"/>
</dbReference>
<keyword evidence="4 6" id="KW-0694">RNA-binding</keyword>
<feature type="compositionally biased region" description="Basic and acidic residues" evidence="7">
    <location>
        <begin position="876"/>
        <end position="899"/>
    </location>
</feature>
<dbReference type="GO" id="GO:0001732">
    <property type="term" value="P:formation of cytoplasmic translation initiation complex"/>
    <property type="evidence" value="ECO:0007669"/>
    <property type="project" value="UniProtKB-UniRule"/>
</dbReference>
<dbReference type="GO" id="GO:0071540">
    <property type="term" value="C:eukaryotic translation initiation factor 3 complex, eIF3e"/>
    <property type="evidence" value="ECO:0007669"/>
    <property type="project" value="TreeGrafter"/>
</dbReference>
<keyword evidence="5 6" id="KW-0648">Protein biosynthesis</keyword>
<dbReference type="InterPro" id="IPR027512">
    <property type="entry name" value="EIF3A"/>
</dbReference>
<keyword evidence="3 6" id="KW-0396">Initiation factor</keyword>
<keyword evidence="6" id="KW-0175">Coiled coil</keyword>
<evidence type="ECO:0000256" key="1">
    <source>
        <dbReference type="ARBA" id="ARBA00004496"/>
    </source>
</evidence>
<evidence type="ECO:0000256" key="3">
    <source>
        <dbReference type="ARBA" id="ARBA00022540"/>
    </source>
</evidence>
<dbReference type="SMART" id="SM00088">
    <property type="entry name" value="PINT"/>
    <property type="match status" value="1"/>
</dbReference>
<dbReference type="GO" id="GO:0033290">
    <property type="term" value="C:eukaryotic 48S preinitiation complex"/>
    <property type="evidence" value="ECO:0007669"/>
    <property type="project" value="UniProtKB-UniRule"/>
</dbReference>
<dbReference type="FunFam" id="4.10.860.10:FF:000001">
    <property type="entry name" value="Eukaryotic translation initiation factor 3 subunit A"/>
    <property type="match status" value="1"/>
</dbReference>
<dbReference type="Gene3D" id="1.25.40.860">
    <property type="match status" value="2"/>
</dbReference>
<feature type="coiled-coil region" evidence="6">
    <location>
        <begin position="678"/>
        <end position="705"/>
    </location>
</feature>
<dbReference type="PANTHER" id="PTHR14005">
    <property type="entry name" value="EUKARYOTIC TRANSLATION INITIATION FACTOR 3, THETA SUBUNIT"/>
    <property type="match status" value="1"/>
</dbReference>
<dbReference type="HAMAP" id="MF_03000">
    <property type="entry name" value="eIF3a"/>
    <property type="match status" value="1"/>
</dbReference>
<dbReference type="Pfam" id="PF22591">
    <property type="entry name" value="eIF3a_PCI_TPR-like"/>
    <property type="match status" value="1"/>
</dbReference>
<dbReference type="PROSITE" id="PS50250">
    <property type="entry name" value="PCI"/>
    <property type="match status" value="1"/>
</dbReference>
<evidence type="ECO:0000313" key="10">
    <source>
        <dbReference type="WBParaSite" id="Csp11.Scaffold609.g5823.t1"/>
    </source>
</evidence>
<evidence type="ECO:0000256" key="6">
    <source>
        <dbReference type="HAMAP-Rule" id="MF_03000"/>
    </source>
</evidence>
<evidence type="ECO:0000256" key="2">
    <source>
        <dbReference type="ARBA" id="ARBA00022490"/>
    </source>
</evidence>
<dbReference type="GO" id="GO:0003729">
    <property type="term" value="F:mRNA binding"/>
    <property type="evidence" value="ECO:0007669"/>
    <property type="project" value="TreeGrafter"/>
</dbReference>
<feature type="compositionally biased region" description="Polar residues" evidence="7">
    <location>
        <begin position="909"/>
        <end position="918"/>
    </location>
</feature>
<name>A0A1I7TGY0_9PELO</name>
<evidence type="ECO:0000256" key="7">
    <source>
        <dbReference type="SAM" id="MobiDB-lite"/>
    </source>
</evidence>
<dbReference type="WBParaSite" id="Csp11.Scaffold609.g5823.t1">
    <property type="protein sequence ID" value="Csp11.Scaffold609.g5823.t1"/>
    <property type="gene ID" value="Csp11.Scaffold609.g5823"/>
</dbReference>